<evidence type="ECO:0000259" key="2">
    <source>
        <dbReference type="PROSITE" id="PS51112"/>
    </source>
</evidence>
<evidence type="ECO:0000313" key="3">
    <source>
        <dbReference type="EMBL" id="ADY01863.1"/>
    </source>
</evidence>
<protein>
    <recommendedName>
        <fullName evidence="1">Protein VMUT_1659</fullName>
    </recommendedName>
</protein>
<dbReference type="InterPro" id="IPR027623">
    <property type="entry name" value="AmmeMemoSam_A"/>
</dbReference>
<dbReference type="InterPro" id="IPR036071">
    <property type="entry name" value="AMMECR1_dom_sf"/>
</dbReference>
<name>F0QUF4_VULM7</name>
<dbReference type="HOGENOM" id="CLU_095686_1_1_2"/>
<accession>F0QUF4</accession>
<dbReference type="AlphaFoldDB" id="F0QUF4"/>
<dbReference type="Gene3D" id="3.30.700.20">
    <property type="entry name" value="Hypothetical protein ph0010, domain 1"/>
    <property type="match status" value="1"/>
</dbReference>
<reference evidence="3 4" key="1">
    <citation type="journal article" date="2011" name="J. Bacteriol.">
        <title>Complete genome sequence of 'Vulcanisaeta moutnovskia' strain 768-28, a novel member of the hyperthermophilic crenarchaeal genus vulcanisaeta.</title>
        <authorList>
            <person name="Gumerov V.M."/>
            <person name="Mardanov A.V."/>
            <person name="Beletsky A.V."/>
            <person name="Prokofeva M.I."/>
            <person name="Bonch-Osmolovskaya E.A."/>
            <person name="Ravin N.V."/>
            <person name="Skryabin K.G."/>
        </authorList>
    </citation>
    <scope>NUCLEOTIDE SEQUENCE [LARGE SCALE GENOMIC DNA]</scope>
    <source>
        <strain evidence="3 4">768-28</strain>
    </source>
</reference>
<evidence type="ECO:0000256" key="1">
    <source>
        <dbReference type="HAMAP-Rule" id="MF_00645"/>
    </source>
</evidence>
<dbReference type="Gene3D" id="3.30.1490.150">
    <property type="entry name" value="Hypothetical protein ph0010, domain 2"/>
    <property type="match status" value="1"/>
</dbReference>
<sequence length="202" mass="22905">MAVEEYLRSGKVIQAPSDTPSRLFKDKYGVFTTIEIFMGRDRRGELRGCIGFPQAVYNTVNGVIRSAIAAAVEDPRFEPMRIEELSRVTFEVSILSPLELLEPGNPRNYPEKIIVGRHGIVIQKGYYSGLLLPQVPVEYCWDSLTFLNEGCTKAFLPPDCWLDEDTSVLIYEAQIFKEVEPNGEVAERDLMEELKVCKNTNH</sequence>
<dbReference type="InterPro" id="IPR027485">
    <property type="entry name" value="AMMECR1_N"/>
</dbReference>
<keyword evidence="4" id="KW-1185">Reference proteome</keyword>
<dbReference type="NCBIfam" id="TIGR00296">
    <property type="entry name" value="TIGR00296 family protein"/>
    <property type="match status" value="1"/>
</dbReference>
<dbReference type="eggNOG" id="arCOG01336">
    <property type="taxonomic scope" value="Archaea"/>
</dbReference>
<dbReference type="Proteomes" id="UP000007485">
    <property type="component" value="Chromosome"/>
</dbReference>
<dbReference type="InterPro" id="IPR002733">
    <property type="entry name" value="AMMECR1_domain"/>
</dbReference>
<dbReference type="PANTHER" id="PTHR13016">
    <property type="entry name" value="AMMECR1 HOMOLOG"/>
    <property type="match status" value="1"/>
</dbReference>
<dbReference type="InterPro" id="IPR023472">
    <property type="entry name" value="Uncharacterised_MJ0810"/>
</dbReference>
<dbReference type="PROSITE" id="PS51112">
    <property type="entry name" value="AMMECR1"/>
    <property type="match status" value="1"/>
</dbReference>
<dbReference type="PANTHER" id="PTHR13016:SF0">
    <property type="entry name" value="AMME SYNDROME CANDIDATE GENE 1 PROTEIN"/>
    <property type="match status" value="1"/>
</dbReference>
<gene>
    <name evidence="3" type="ordered locus">VMUT_1659</name>
</gene>
<proteinExistence type="inferred from homology"/>
<dbReference type="KEGG" id="vmo:VMUT_1659"/>
<dbReference type="STRING" id="985053.VMUT_1659"/>
<dbReference type="Pfam" id="PF01871">
    <property type="entry name" value="AMMECR1"/>
    <property type="match status" value="1"/>
</dbReference>
<feature type="domain" description="AMMECR1" evidence="2">
    <location>
        <begin position="1"/>
        <end position="187"/>
    </location>
</feature>
<dbReference type="EMBL" id="CP002529">
    <property type="protein sequence ID" value="ADY01863.1"/>
    <property type="molecule type" value="Genomic_DNA"/>
</dbReference>
<organism evidence="3 4">
    <name type="scientific">Vulcanisaeta moutnovskia (strain 768-28)</name>
    <dbReference type="NCBI Taxonomy" id="985053"/>
    <lineage>
        <taxon>Archaea</taxon>
        <taxon>Thermoproteota</taxon>
        <taxon>Thermoprotei</taxon>
        <taxon>Thermoproteales</taxon>
        <taxon>Thermoproteaceae</taxon>
        <taxon>Vulcanisaeta</taxon>
    </lineage>
</organism>
<evidence type="ECO:0000313" key="4">
    <source>
        <dbReference type="Proteomes" id="UP000007485"/>
    </source>
</evidence>
<dbReference type="HAMAP" id="MF_00645">
    <property type="entry name" value="AMMECR1"/>
    <property type="match status" value="1"/>
</dbReference>
<dbReference type="NCBIfam" id="TIGR04335">
    <property type="entry name" value="AmmeMemoSam_A"/>
    <property type="match status" value="1"/>
</dbReference>
<dbReference type="SUPFAM" id="SSF143447">
    <property type="entry name" value="AMMECR1-like"/>
    <property type="match status" value="1"/>
</dbReference>
<dbReference type="InterPro" id="IPR023473">
    <property type="entry name" value="AMMECR1"/>
</dbReference>